<dbReference type="EMBL" id="VUMH01000002">
    <property type="protein sequence ID" value="MSS27069.1"/>
    <property type="molecule type" value="Genomic_DNA"/>
</dbReference>
<keyword evidence="1" id="KW-0732">Signal</keyword>
<sequence>MKSRALPGIMLALLLAACGGKSAPVEQAAPQPAPCPFVYVYAPGNYIIDIAGGADVVLDPMAQDFPLFCAPTDARAALNAEIAAGRLPAGDWRIYRVEGQFDDLAQKSGPNQYSLKRMAPIVDWVTENI</sequence>
<dbReference type="AlphaFoldDB" id="A0A6L5XJ17"/>
<evidence type="ECO:0000313" key="2">
    <source>
        <dbReference type="EMBL" id="MSS27069.1"/>
    </source>
</evidence>
<dbReference type="InterPro" id="IPR049649">
    <property type="entry name" value="DVU2496-like_C"/>
</dbReference>
<dbReference type="Proteomes" id="UP000477488">
    <property type="component" value="Unassembled WGS sequence"/>
</dbReference>
<feature type="signal peptide" evidence="1">
    <location>
        <begin position="1"/>
        <end position="28"/>
    </location>
</feature>
<reference evidence="2 3" key="1">
    <citation type="submission" date="2019-09" db="EMBL/GenBank/DDBJ databases">
        <title>In-depth cultivation of the pig gut microbiome towards novel bacterial diversity and tailored functional studies.</title>
        <authorList>
            <person name="Wylensek D."/>
            <person name="Hitch T.C.A."/>
            <person name="Clavel T."/>
        </authorList>
    </citation>
    <scope>NUCLEOTIDE SEQUENCE [LARGE SCALE GENOMIC DNA]</scope>
    <source>
        <strain evidence="2 3">PG-178-WT-4</strain>
    </source>
</reference>
<dbReference type="PROSITE" id="PS51257">
    <property type="entry name" value="PROKAR_LIPOPROTEIN"/>
    <property type="match status" value="1"/>
</dbReference>
<keyword evidence="3" id="KW-1185">Reference proteome</keyword>
<comment type="caution">
    <text evidence="2">The sequence shown here is derived from an EMBL/GenBank/DDBJ whole genome shotgun (WGS) entry which is preliminary data.</text>
</comment>
<accession>A0A6L5XJ17</accession>
<organism evidence="2 3">
    <name type="scientific">Desulfovibrio porci</name>
    <dbReference type="NCBI Taxonomy" id="2605782"/>
    <lineage>
        <taxon>Bacteria</taxon>
        <taxon>Pseudomonadati</taxon>
        <taxon>Thermodesulfobacteriota</taxon>
        <taxon>Desulfovibrionia</taxon>
        <taxon>Desulfovibrionales</taxon>
        <taxon>Desulfovibrionaceae</taxon>
        <taxon>Desulfovibrio</taxon>
    </lineage>
</organism>
<gene>
    <name evidence="2" type="ORF">FYJ44_03200</name>
</gene>
<evidence type="ECO:0000256" key="1">
    <source>
        <dbReference type="SAM" id="SignalP"/>
    </source>
</evidence>
<protein>
    <submittedName>
        <fullName evidence="2">SON protein</fullName>
    </submittedName>
</protein>
<dbReference type="NCBIfam" id="NF041942">
    <property type="entry name" value="DVU2496_dom"/>
    <property type="match status" value="1"/>
</dbReference>
<proteinExistence type="predicted"/>
<name>A0A6L5XJ17_9BACT</name>
<dbReference type="RefSeq" id="WP_154509085.1">
    <property type="nucleotide sequence ID" value="NZ_DBFWWU010000271.1"/>
</dbReference>
<evidence type="ECO:0000313" key="3">
    <source>
        <dbReference type="Proteomes" id="UP000477488"/>
    </source>
</evidence>
<feature type="chain" id="PRO_5026804593" evidence="1">
    <location>
        <begin position="29"/>
        <end position="129"/>
    </location>
</feature>